<name>A0A699XEM6_TANCI</name>
<feature type="non-terminal residue" evidence="1">
    <location>
        <position position="1"/>
    </location>
</feature>
<gene>
    <name evidence="1" type="ORF">Tci_930324</name>
</gene>
<comment type="caution">
    <text evidence="1">The sequence shown here is derived from an EMBL/GenBank/DDBJ whole genome shotgun (WGS) entry which is preliminary data.</text>
</comment>
<proteinExistence type="predicted"/>
<organism evidence="1">
    <name type="scientific">Tanacetum cinerariifolium</name>
    <name type="common">Dalmatian daisy</name>
    <name type="synonym">Chrysanthemum cinerariifolium</name>
    <dbReference type="NCBI Taxonomy" id="118510"/>
    <lineage>
        <taxon>Eukaryota</taxon>
        <taxon>Viridiplantae</taxon>
        <taxon>Streptophyta</taxon>
        <taxon>Embryophyta</taxon>
        <taxon>Tracheophyta</taxon>
        <taxon>Spermatophyta</taxon>
        <taxon>Magnoliopsida</taxon>
        <taxon>eudicotyledons</taxon>
        <taxon>Gunneridae</taxon>
        <taxon>Pentapetalae</taxon>
        <taxon>asterids</taxon>
        <taxon>campanulids</taxon>
        <taxon>Asterales</taxon>
        <taxon>Asteraceae</taxon>
        <taxon>Asteroideae</taxon>
        <taxon>Anthemideae</taxon>
        <taxon>Anthemidinae</taxon>
        <taxon>Tanacetum</taxon>
    </lineage>
</organism>
<evidence type="ECO:0000313" key="1">
    <source>
        <dbReference type="EMBL" id="GFD58355.1"/>
    </source>
</evidence>
<protein>
    <submittedName>
        <fullName evidence="1">Uncharacterized protein</fullName>
    </submittedName>
</protein>
<reference evidence="1" key="1">
    <citation type="journal article" date="2019" name="Sci. Rep.">
        <title>Draft genome of Tanacetum cinerariifolium, the natural source of mosquito coil.</title>
        <authorList>
            <person name="Yamashiro T."/>
            <person name="Shiraishi A."/>
            <person name="Satake H."/>
            <person name="Nakayama K."/>
        </authorList>
    </citation>
    <scope>NUCLEOTIDE SEQUENCE</scope>
</reference>
<dbReference type="EMBL" id="BKCJ011851903">
    <property type="protein sequence ID" value="GFD58355.1"/>
    <property type="molecule type" value="Genomic_DNA"/>
</dbReference>
<accession>A0A699XEM6</accession>
<dbReference type="AlphaFoldDB" id="A0A699XEM6"/>
<sequence>RRAAKEHRIGHGRIDDLDLDTSGTNYKMCSAPSSTVQDFDSSECGHSALQRSPVWQKNEDLVVRVSKDLGAVHVEYIKHRVG</sequence>